<evidence type="ECO:0000256" key="4">
    <source>
        <dbReference type="PROSITE-ProRule" id="PRU00401"/>
    </source>
</evidence>
<proteinExistence type="predicted"/>
<feature type="repeat" description="RPEL" evidence="4">
    <location>
        <begin position="11"/>
        <end position="36"/>
    </location>
</feature>
<name>I1BZP7_RHIO9</name>
<dbReference type="InParanoid" id="I1BZP7"/>
<dbReference type="PANTHER" id="PTHR22793:SF12">
    <property type="entry name" value="MYOCARDIN-RELATED TRANSCRIPTION FACTOR, ISOFORM H"/>
    <property type="match status" value="1"/>
</dbReference>
<feature type="region of interest" description="Disordered" evidence="5">
    <location>
        <begin position="103"/>
        <end position="129"/>
    </location>
</feature>
<dbReference type="Proteomes" id="UP000009138">
    <property type="component" value="Unassembled WGS sequence"/>
</dbReference>
<feature type="repeat" description="RPEL" evidence="4">
    <location>
        <begin position="55"/>
        <end position="80"/>
    </location>
</feature>
<dbReference type="Gene3D" id="6.10.140.2040">
    <property type="match status" value="2"/>
</dbReference>
<dbReference type="RefSeq" id="XP_067517073.1">
    <property type="nucleotide sequence ID" value="XM_067660972.1"/>
</dbReference>
<feature type="compositionally biased region" description="Basic and acidic residues" evidence="5">
    <location>
        <begin position="103"/>
        <end position="115"/>
    </location>
</feature>
<dbReference type="PROSITE" id="PS51073">
    <property type="entry name" value="RPEL"/>
    <property type="match status" value="3"/>
</dbReference>
<keyword evidence="3" id="KW-0539">Nucleus</keyword>
<dbReference type="GO" id="GO:0005634">
    <property type="term" value="C:nucleus"/>
    <property type="evidence" value="ECO:0007669"/>
    <property type="project" value="UniProtKB-SubCell"/>
</dbReference>
<dbReference type="Pfam" id="PF02755">
    <property type="entry name" value="RPEL"/>
    <property type="match status" value="2"/>
</dbReference>
<protein>
    <recommendedName>
        <fullName evidence="8">RPEL repeat protein</fullName>
    </recommendedName>
</protein>
<gene>
    <name evidence="6" type="ORF">RO3G_06382</name>
</gene>
<dbReference type="STRING" id="246409.I1BZP7"/>
<dbReference type="AlphaFoldDB" id="I1BZP7"/>
<evidence type="ECO:0000313" key="7">
    <source>
        <dbReference type="Proteomes" id="UP000009138"/>
    </source>
</evidence>
<dbReference type="eggNOG" id="ENOG502SC67">
    <property type="taxonomic scope" value="Eukaryota"/>
</dbReference>
<accession>I1BZP7</accession>
<sequence>MNVAVPENPAKVLEAQLAQRPDVQDLVDRNIIKDPKVAPAIQQQREELERRKIEDTLRHKIDHRPTPEELVEHNILKGDPTEVAPALQKNKFELERSILHDNLEHKLHERPEPSKLVEQGILSEEEIPK</sequence>
<dbReference type="InterPro" id="IPR043451">
    <property type="entry name" value="Myocardin-like"/>
</dbReference>
<dbReference type="PANTHER" id="PTHR22793">
    <property type="entry name" value="MYOCARDIN-RELATED TRANSCRIPTION FACTOR-RELATED"/>
    <property type="match status" value="1"/>
</dbReference>
<dbReference type="VEuPathDB" id="FungiDB:RO3G_06382"/>
<evidence type="ECO:0000256" key="3">
    <source>
        <dbReference type="ARBA" id="ARBA00023242"/>
    </source>
</evidence>
<dbReference type="OMA" id="QCRPDAQ"/>
<dbReference type="GO" id="GO:0003713">
    <property type="term" value="F:transcription coactivator activity"/>
    <property type="evidence" value="ECO:0007669"/>
    <property type="project" value="TreeGrafter"/>
</dbReference>
<feature type="repeat" description="RPEL" evidence="4">
    <location>
        <begin position="101"/>
        <end position="126"/>
    </location>
</feature>
<organism evidence="6 7">
    <name type="scientific">Rhizopus delemar (strain RA 99-880 / ATCC MYA-4621 / FGSC 9543 / NRRL 43880)</name>
    <name type="common">Mucormycosis agent</name>
    <name type="synonym">Rhizopus arrhizus var. delemar</name>
    <dbReference type="NCBI Taxonomy" id="246409"/>
    <lineage>
        <taxon>Eukaryota</taxon>
        <taxon>Fungi</taxon>
        <taxon>Fungi incertae sedis</taxon>
        <taxon>Mucoromycota</taxon>
        <taxon>Mucoromycotina</taxon>
        <taxon>Mucoromycetes</taxon>
        <taxon>Mucorales</taxon>
        <taxon>Mucorineae</taxon>
        <taxon>Rhizopodaceae</taxon>
        <taxon>Rhizopus</taxon>
    </lineage>
</organism>
<keyword evidence="2" id="KW-0677">Repeat</keyword>
<evidence type="ECO:0008006" key="8">
    <source>
        <dbReference type="Google" id="ProtNLM"/>
    </source>
</evidence>
<evidence type="ECO:0000256" key="1">
    <source>
        <dbReference type="ARBA" id="ARBA00004123"/>
    </source>
</evidence>
<dbReference type="SMART" id="SM00707">
    <property type="entry name" value="RPEL"/>
    <property type="match status" value="3"/>
</dbReference>
<comment type="subcellular location">
    <subcellularLocation>
        <location evidence="1">Nucleus</location>
    </subcellularLocation>
</comment>
<evidence type="ECO:0000313" key="6">
    <source>
        <dbReference type="EMBL" id="EIE81677.1"/>
    </source>
</evidence>
<dbReference type="GO" id="GO:0045944">
    <property type="term" value="P:positive regulation of transcription by RNA polymerase II"/>
    <property type="evidence" value="ECO:0007669"/>
    <property type="project" value="TreeGrafter"/>
</dbReference>
<dbReference type="EMBL" id="CH476735">
    <property type="protein sequence ID" value="EIE81677.1"/>
    <property type="molecule type" value="Genomic_DNA"/>
</dbReference>
<evidence type="ECO:0000256" key="5">
    <source>
        <dbReference type="SAM" id="MobiDB-lite"/>
    </source>
</evidence>
<dbReference type="OrthoDB" id="197676at2759"/>
<reference evidence="6 7" key="1">
    <citation type="journal article" date="2009" name="PLoS Genet.">
        <title>Genomic analysis of the basal lineage fungus Rhizopus oryzae reveals a whole-genome duplication.</title>
        <authorList>
            <person name="Ma L.-J."/>
            <person name="Ibrahim A.S."/>
            <person name="Skory C."/>
            <person name="Grabherr M.G."/>
            <person name="Burger G."/>
            <person name="Butler M."/>
            <person name="Elias M."/>
            <person name="Idnurm A."/>
            <person name="Lang B.F."/>
            <person name="Sone T."/>
            <person name="Abe A."/>
            <person name="Calvo S.E."/>
            <person name="Corrochano L.M."/>
            <person name="Engels R."/>
            <person name="Fu J."/>
            <person name="Hansberg W."/>
            <person name="Kim J.-M."/>
            <person name="Kodira C.D."/>
            <person name="Koehrsen M.J."/>
            <person name="Liu B."/>
            <person name="Miranda-Saavedra D."/>
            <person name="O'Leary S."/>
            <person name="Ortiz-Castellanos L."/>
            <person name="Poulter R."/>
            <person name="Rodriguez-Romero J."/>
            <person name="Ruiz-Herrera J."/>
            <person name="Shen Y.-Q."/>
            <person name="Zeng Q."/>
            <person name="Galagan J."/>
            <person name="Birren B.W."/>
            <person name="Cuomo C.A."/>
            <person name="Wickes B.L."/>
        </authorList>
    </citation>
    <scope>NUCLEOTIDE SEQUENCE [LARGE SCALE GENOMIC DNA]</scope>
    <source>
        <strain evidence="7">RA 99-880 / ATCC MYA-4621 / FGSC 9543 / NRRL 43880</strain>
    </source>
</reference>
<dbReference type="InterPro" id="IPR004018">
    <property type="entry name" value="RPEL_repeat"/>
</dbReference>
<evidence type="ECO:0000256" key="2">
    <source>
        <dbReference type="ARBA" id="ARBA00022737"/>
    </source>
</evidence>
<dbReference type="GeneID" id="93613353"/>
<keyword evidence="7" id="KW-1185">Reference proteome</keyword>